<dbReference type="PANTHER" id="PTHR10795">
    <property type="entry name" value="PROPROTEIN CONVERTASE SUBTILISIN/KEXIN"/>
    <property type="match status" value="1"/>
</dbReference>
<keyword evidence="4 10" id="KW-0645">Protease</keyword>
<dbReference type="InterPro" id="IPR045051">
    <property type="entry name" value="SBT"/>
</dbReference>
<gene>
    <name evidence="17" type="ORF">SAMN05421541_116193</name>
</gene>
<evidence type="ECO:0000256" key="6">
    <source>
        <dbReference type="ARBA" id="ARBA00022801"/>
    </source>
</evidence>
<dbReference type="InterPro" id="IPR034197">
    <property type="entry name" value="Peptidases_S8_3"/>
</dbReference>
<evidence type="ECO:0000259" key="16">
    <source>
        <dbReference type="Pfam" id="PF17766"/>
    </source>
</evidence>
<feature type="active site" description="Charge relay system" evidence="9 10">
    <location>
        <position position="178"/>
    </location>
</feature>
<evidence type="ECO:0000256" key="7">
    <source>
        <dbReference type="ARBA" id="ARBA00022825"/>
    </source>
</evidence>
<evidence type="ECO:0000256" key="8">
    <source>
        <dbReference type="ARBA" id="ARBA00023180"/>
    </source>
</evidence>
<evidence type="ECO:0000259" key="15">
    <source>
        <dbReference type="Pfam" id="PF05922"/>
    </source>
</evidence>
<feature type="active site" description="Charge relay system" evidence="9 10">
    <location>
        <position position="255"/>
    </location>
</feature>
<dbReference type="InterPro" id="IPR046450">
    <property type="entry name" value="PA_dom_sf"/>
</dbReference>
<feature type="signal peptide" evidence="12">
    <location>
        <begin position="1"/>
        <end position="29"/>
    </location>
</feature>
<dbReference type="Pfam" id="PF05922">
    <property type="entry name" value="Inhibitor_I9"/>
    <property type="match status" value="1"/>
</dbReference>
<evidence type="ECO:0000256" key="10">
    <source>
        <dbReference type="PROSITE-ProRule" id="PRU01240"/>
    </source>
</evidence>
<dbReference type="GO" id="GO:0004252">
    <property type="term" value="F:serine-type endopeptidase activity"/>
    <property type="evidence" value="ECO:0007669"/>
    <property type="project" value="UniProtKB-UniRule"/>
</dbReference>
<evidence type="ECO:0000256" key="2">
    <source>
        <dbReference type="ARBA" id="ARBA00011073"/>
    </source>
</evidence>
<evidence type="ECO:0000256" key="3">
    <source>
        <dbReference type="ARBA" id="ARBA00022525"/>
    </source>
</evidence>
<dbReference type="GO" id="GO:0006508">
    <property type="term" value="P:proteolysis"/>
    <property type="evidence" value="ECO:0007669"/>
    <property type="project" value="UniProtKB-KW"/>
</dbReference>
<comment type="subcellular location">
    <subcellularLocation>
        <location evidence="1">Secreted</location>
    </subcellularLocation>
</comment>
<keyword evidence="5 12" id="KW-0732">Signal</keyword>
<dbReference type="InterPro" id="IPR041469">
    <property type="entry name" value="Subtilisin-like_FN3"/>
</dbReference>
<dbReference type="Gene3D" id="3.40.50.200">
    <property type="entry name" value="Peptidase S8/S53 domain"/>
    <property type="match status" value="1"/>
</dbReference>
<proteinExistence type="inferred from homology"/>
<dbReference type="AlphaFoldDB" id="A0A1I2KGI8"/>
<dbReference type="InterPro" id="IPR015500">
    <property type="entry name" value="Peptidase_S8_subtilisin-rel"/>
</dbReference>
<keyword evidence="8" id="KW-0325">Glycoprotein</keyword>
<feature type="domain" description="Inhibitor I9" evidence="15">
    <location>
        <begin position="72"/>
        <end position="138"/>
    </location>
</feature>
<organism evidence="17 18">
    <name type="scientific">Actinoplanes philippinensis</name>
    <dbReference type="NCBI Taxonomy" id="35752"/>
    <lineage>
        <taxon>Bacteria</taxon>
        <taxon>Bacillati</taxon>
        <taxon>Actinomycetota</taxon>
        <taxon>Actinomycetes</taxon>
        <taxon>Micromonosporales</taxon>
        <taxon>Micromonosporaceae</taxon>
        <taxon>Actinoplanes</taxon>
    </lineage>
</organism>
<comment type="similarity">
    <text evidence="2 10 11">Belongs to the peptidase S8 family.</text>
</comment>
<dbReference type="PROSITE" id="PS51892">
    <property type="entry name" value="SUBTILASE"/>
    <property type="match status" value="1"/>
</dbReference>
<dbReference type="InterPro" id="IPR000209">
    <property type="entry name" value="Peptidase_S8/S53_dom"/>
</dbReference>
<evidence type="ECO:0000256" key="12">
    <source>
        <dbReference type="SAM" id="SignalP"/>
    </source>
</evidence>
<dbReference type="Proteomes" id="UP000199645">
    <property type="component" value="Unassembled WGS sequence"/>
</dbReference>
<keyword evidence="7 10" id="KW-0720">Serine protease</keyword>
<dbReference type="GO" id="GO:0005576">
    <property type="term" value="C:extracellular region"/>
    <property type="evidence" value="ECO:0007669"/>
    <property type="project" value="UniProtKB-SubCell"/>
</dbReference>
<dbReference type="PRINTS" id="PR00723">
    <property type="entry name" value="SUBTILISIN"/>
</dbReference>
<dbReference type="STRING" id="35752.SAMN05421541_116193"/>
<dbReference type="CDD" id="cd02120">
    <property type="entry name" value="PA_subtilisin_like"/>
    <property type="match status" value="1"/>
</dbReference>
<protein>
    <submittedName>
        <fullName evidence="17">Peptidase inhibitor I9</fullName>
    </submittedName>
</protein>
<dbReference type="InterPro" id="IPR037045">
    <property type="entry name" value="S8pro/Inhibitor_I9_sf"/>
</dbReference>
<accession>A0A1I2KGI8</accession>
<dbReference type="Gene3D" id="2.60.40.2310">
    <property type="match status" value="1"/>
</dbReference>
<keyword evidence="6 10" id="KW-0378">Hydrolase</keyword>
<dbReference type="Pfam" id="PF02225">
    <property type="entry name" value="PA"/>
    <property type="match status" value="1"/>
</dbReference>
<dbReference type="CDD" id="cd04852">
    <property type="entry name" value="Peptidases_S8_3"/>
    <property type="match status" value="1"/>
</dbReference>
<dbReference type="InterPro" id="IPR023828">
    <property type="entry name" value="Peptidase_S8_Ser-AS"/>
</dbReference>
<evidence type="ECO:0000256" key="9">
    <source>
        <dbReference type="PIRSR" id="PIRSR615500-1"/>
    </source>
</evidence>
<dbReference type="InterPro" id="IPR036852">
    <property type="entry name" value="Peptidase_S8/S53_dom_sf"/>
</dbReference>
<reference evidence="17 18" key="1">
    <citation type="submission" date="2016-10" db="EMBL/GenBank/DDBJ databases">
        <authorList>
            <person name="de Groot N.N."/>
        </authorList>
    </citation>
    <scope>NUCLEOTIDE SEQUENCE [LARGE SCALE GENOMIC DNA]</scope>
    <source>
        <strain evidence="17 18">DSM 43019</strain>
    </source>
</reference>
<dbReference type="PROSITE" id="PS00138">
    <property type="entry name" value="SUBTILASE_SER"/>
    <property type="match status" value="1"/>
</dbReference>
<dbReference type="SUPFAM" id="SSF52743">
    <property type="entry name" value="Subtilisin-like"/>
    <property type="match status" value="1"/>
</dbReference>
<feature type="domain" description="PA" evidence="14">
    <location>
        <begin position="429"/>
        <end position="502"/>
    </location>
</feature>
<keyword evidence="18" id="KW-1185">Reference proteome</keyword>
<dbReference type="SUPFAM" id="SSF52025">
    <property type="entry name" value="PA domain"/>
    <property type="match status" value="1"/>
</dbReference>
<feature type="domain" description="Peptidase S8/S53" evidence="13">
    <location>
        <begin position="169"/>
        <end position="621"/>
    </location>
</feature>
<evidence type="ECO:0000256" key="1">
    <source>
        <dbReference type="ARBA" id="ARBA00004613"/>
    </source>
</evidence>
<dbReference type="EMBL" id="FONV01000016">
    <property type="protein sequence ID" value="SFF65488.1"/>
    <property type="molecule type" value="Genomic_DNA"/>
</dbReference>
<evidence type="ECO:0000256" key="11">
    <source>
        <dbReference type="RuleBase" id="RU003355"/>
    </source>
</evidence>
<dbReference type="Gene3D" id="3.30.70.80">
    <property type="entry name" value="Peptidase S8 propeptide/proteinase inhibitor I9"/>
    <property type="match status" value="1"/>
</dbReference>
<name>A0A1I2KGI8_9ACTN</name>
<sequence>MPSKQPIRMALAVAVSAILAGSGTGAAHGAPPTPSDLYIVQLTAPPVAGYTGGVAGIPATRPGAGEKIDLSTSAARSYRAHLKSERQRTQRLAGVPAGRTLYEYDVAFSGYAARMTATEADVLRRSPGVLAVSKNAVHKADTISTPQMLGLTGRTGVWQRQFGGSKKAGSGVIVGVIDTGIWPENPAFAALPNPRPDQRIIDAKWRGVCQQGEETDPARNITCNNKLIGARYFTEGSLDETNPDEFRSPRDFNGHGSHTAGTAVGNHGVDAVIDGRVVGDASGMAPAARLAVYKALWDQGTGSGSGTTVDLVAAINAAVADGVDVINYSISGSTSSFVDPVELAFLNAANAGVFVAASAGNSGPTASTVAHNSPWITTVAASTHDRGYDKSVTLGNGTTYAGAGQGTAVPSAPLVDSEVAGLPTTPVSEARLCYSGGLDPAVVTGKVVLCLRGGNGRTDKSLAVRQAGGVGMILYNNPDNSVNADYHFVPTVHVNSAAGLAIKAYAATAGATASLSAGTEVKVRAPEMGSFSSRGPALAGNGDLLKPDITAPGVDVVAPVAPPGNNGRTWDAYSGTSMSSPHIAGLAALVISENPRWSPIWVKSALMTTAGQTDSTGQPIQRAGTAATPLDYGAGHVRPGRSFRPGLVYDSTYPDWIRFACGSGASGASCDQYGAIDPTDLNYPSIAIGDLAGKQTTTRTVTNISKLPGVYEARIQAPAGTTVTVTPKRFVVLPGRSVSYKVTVTRTDAAISQWSFGSLTWVNKADPKGLTSSDVRSPIAVRPVAIAAPTQAAGTGTSGSTDLSVIPGFTGALSAAPAGLAPSVVDRLHLVGSETDFDSAAPATGPSVGKVTLTVPTGTRLARAATFDADVPAGTDLDLFAYRAGTSTLVASSAGSTAEEQVNLTAGSYDVYVVQFATPPGVEELDVPHHSWIVGDAAAGNLTATPAGQNVTLGTPAKVTAAWTGLTAGTRYLGLIAYSDGTARIGQTVMSVVA</sequence>
<keyword evidence="3" id="KW-0964">Secreted</keyword>
<evidence type="ECO:0000256" key="5">
    <source>
        <dbReference type="ARBA" id="ARBA00022729"/>
    </source>
</evidence>
<feature type="chain" id="PRO_5011526708" evidence="12">
    <location>
        <begin position="30"/>
        <end position="994"/>
    </location>
</feature>
<dbReference type="InterPro" id="IPR010259">
    <property type="entry name" value="S8pro/Inhibitor_I9"/>
</dbReference>
<evidence type="ECO:0000256" key="4">
    <source>
        <dbReference type="ARBA" id="ARBA00022670"/>
    </source>
</evidence>
<evidence type="ECO:0000259" key="14">
    <source>
        <dbReference type="Pfam" id="PF02225"/>
    </source>
</evidence>
<feature type="domain" description="Subtilisin-like protease fibronectin type-III" evidence="16">
    <location>
        <begin position="680"/>
        <end position="781"/>
    </location>
</feature>
<dbReference type="Gene3D" id="3.50.30.30">
    <property type="match status" value="1"/>
</dbReference>
<dbReference type="Pfam" id="PF17766">
    <property type="entry name" value="fn3_6"/>
    <property type="match status" value="1"/>
</dbReference>
<evidence type="ECO:0000313" key="17">
    <source>
        <dbReference type="EMBL" id="SFF65488.1"/>
    </source>
</evidence>
<dbReference type="Pfam" id="PF00082">
    <property type="entry name" value="Peptidase_S8"/>
    <property type="match status" value="1"/>
</dbReference>
<evidence type="ECO:0000259" key="13">
    <source>
        <dbReference type="Pfam" id="PF00082"/>
    </source>
</evidence>
<feature type="active site" description="Charge relay system" evidence="9 10">
    <location>
        <position position="577"/>
    </location>
</feature>
<evidence type="ECO:0000313" key="18">
    <source>
        <dbReference type="Proteomes" id="UP000199645"/>
    </source>
</evidence>
<dbReference type="InterPro" id="IPR003137">
    <property type="entry name" value="PA_domain"/>
</dbReference>
<dbReference type="InterPro" id="IPR023827">
    <property type="entry name" value="Peptidase_S8_Asp-AS"/>
</dbReference>
<dbReference type="PROSITE" id="PS00136">
    <property type="entry name" value="SUBTILASE_ASP"/>
    <property type="match status" value="1"/>
</dbReference>